<comment type="caution">
    <text evidence="4">The sequence shown here is derived from an EMBL/GenBank/DDBJ whole genome shotgun (WGS) entry which is preliminary data.</text>
</comment>
<dbReference type="AlphaFoldDB" id="A0A8X6QTV4"/>
<proteinExistence type="inferred from homology"/>
<dbReference type="EMBL" id="BMAW01083906">
    <property type="protein sequence ID" value="GFU36163.1"/>
    <property type="molecule type" value="Genomic_DNA"/>
</dbReference>
<protein>
    <submittedName>
        <fullName evidence="4">Rho family-interacting cell polarization regulator 2</fullName>
    </submittedName>
</protein>
<evidence type="ECO:0000313" key="5">
    <source>
        <dbReference type="Proteomes" id="UP000887013"/>
    </source>
</evidence>
<accession>A0A8X6QTV4</accession>
<dbReference type="InterPro" id="IPR016024">
    <property type="entry name" value="ARM-type_fold"/>
</dbReference>
<dbReference type="PANTHER" id="PTHR15829:SF13">
    <property type="entry name" value="FAM65 N-TERMINAL DOMAIN-CONTAINING PROTEIN"/>
    <property type="match status" value="1"/>
</dbReference>
<reference evidence="4" key="1">
    <citation type="submission" date="2020-08" db="EMBL/GenBank/DDBJ databases">
        <title>Multicomponent nature underlies the extraordinary mechanical properties of spider dragline silk.</title>
        <authorList>
            <person name="Kono N."/>
            <person name="Nakamura H."/>
            <person name="Mori M."/>
            <person name="Yoshida Y."/>
            <person name="Ohtoshi R."/>
            <person name="Malay A.D."/>
            <person name="Moran D.A.P."/>
            <person name="Tomita M."/>
            <person name="Numata K."/>
            <person name="Arakawa K."/>
        </authorList>
    </citation>
    <scope>NUCLEOTIDE SEQUENCE</scope>
</reference>
<feature type="compositionally biased region" description="Low complexity" evidence="2">
    <location>
        <begin position="406"/>
        <end position="420"/>
    </location>
</feature>
<evidence type="ECO:0000313" key="4">
    <source>
        <dbReference type="EMBL" id="GFU36163.1"/>
    </source>
</evidence>
<feature type="non-terminal residue" evidence="4">
    <location>
        <position position="1"/>
    </location>
</feature>
<comment type="similarity">
    <text evidence="1">Belongs to the RIPOR family.</text>
</comment>
<evidence type="ECO:0000256" key="1">
    <source>
        <dbReference type="ARBA" id="ARBA00005744"/>
    </source>
</evidence>
<dbReference type="Pfam" id="PF15903">
    <property type="entry name" value="PL48"/>
    <property type="match status" value="1"/>
</dbReference>
<feature type="region of interest" description="Disordered" evidence="2">
    <location>
        <begin position="406"/>
        <end position="428"/>
    </location>
</feature>
<organism evidence="4 5">
    <name type="scientific">Nephila pilipes</name>
    <name type="common">Giant wood spider</name>
    <name type="synonym">Nephila maculata</name>
    <dbReference type="NCBI Taxonomy" id="299642"/>
    <lineage>
        <taxon>Eukaryota</taxon>
        <taxon>Metazoa</taxon>
        <taxon>Ecdysozoa</taxon>
        <taxon>Arthropoda</taxon>
        <taxon>Chelicerata</taxon>
        <taxon>Arachnida</taxon>
        <taxon>Araneae</taxon>
        <taxon>Araneomorphae</taxon>
        <taxon>Entelegynae</taxon>
        <taxon>Araneoidea</taxon>
        <taxon>Nephilidae</taxon>
        <taxon>Nephila</taxon>
    </lineage>
</organism>
<dbReference type="PANTHER" id="PTHR15829">
    <property type="entry name" value="PROTEIN KINASE PKN/PRK1, EFFECTOR"/>
    <property type="match status" value="1"/>
</dbReference>
<name>A0A8X6QTV4_NEPPI</name>
<dbReference type="SUPFAM" id="SSF48371">
    <property type="entry name" value="ARM repeat"/>
    <property type="match status" value="1"/>
</dbReference>
<feature type="domain" description="FAM65 N-terminal" evidence="3">
    <location>
        <begin position="71"/>
        <end position="350"/>
    </location>
</feature>
<dbReference type="InterPro" id="IPR031780">
    <property type="entry name" value="FAM65_N"/>
</dbReference>
<evidence type="ECO:0000256" key="2">
    <source>
        <dbReference type="SAM" id="MobiDB-lite"/>
    </source>
</evidence>
<dbReference type="Proteomes" id="UP000887013">
    <property type="component" value="Unassembled WGS sequence"/>
</dbReference>
<evidence type="ECO:0000259" key="3">
    <source>
        <dbReference type="Pfam" id="PF15903"/>
    </source>
</evidence>
<keyword evidence="5" id="KW-1185">Reference proteome</keyword>
<dbReference type="OrthoDB" id="9999654at2759"/>
<gene>
    <name evidence="4" type="primary">Ripor2</name>
    <name evidence="4" type="ORF">NPIL_508182</name>
</gene>
<dbReference type="InterPro" id="IPR026136">
    <property type="entry name" value="RIPOR3"/>
</dbReference>
<sequence>EFYETDNMSLNEKKRSKQLPDIYLTEGICRSKSFAGLSHRRTNSADATFSSGNDITFDGSTTKTLYSTIGATFSPNSSLSSKNLPWAAWIHAIKTSKSGKYNKSPRPERTQIIFDSVCKGLKDSILLAKNDISSSRLAFDNVSVSSVMQMKAGERYLKKLEFHLSKLEEFKEQYDVQHKIRDGIRSMGYAYILSPGKLKDMALQSVKLEFKECTEVMCAYESNLESLMGTLIFEMIGIQGFARICCGDIFEVIIKHGDQKWKTRGRVIKNGDQIWENKSVTFKSLFDEPLCIKAMEVRGLGKNILLGNKFCETRDLFCAHPQQMTINLNPSGSLKLNLIITWNPLNGTADGIHMIGLPSSSGLSHSYGRHSISQTSIQEADNFSDISLSGKQSLVSDPNICDNTNTSFSSESISTSTPNSAVGSPNVETTNKSYQVMDCSISNDDSNDVQKNLLLPKNSNLNDSWSVLPSDENSDVEVHSISSLDQNLTEVLKNLIIILDDVSETYPEIEELSTILEELEKTLKRKSQSTSGSNISISIESALGCFDFLNTAIDNVENEELENVNDRFVGNNEMKIADHCLKCNSEMVNDIDKCHSKVDSHSLSISSGKEDIDLVLTDHLMYCTKLVSSLVSVGPFKYFEGFTLKKIRKQLFCLEAIMNIVRKPSFCICDFFEDGEDDIHQIWTRICGNGLYCVADHFSFEMENELRSIAVLDSYMASIVSPRLVSDILDSSHFDPTSRISVFQFKTYFGAHNKAHSMILEFVADSLAAEDLKCKNVQKAFYAVSVLSKIVPSSYSLFYVGSLLTDLNSDLKNVAISYLKAVCTNDELWLKVISSYLKMLHSGNVSSRLISCKALEVLQAKHCVDQLAYIADKDSEASVREAASCALNSFGEFHEEPIIFMNMYILFV</sequence>